<dbReference type="PANTHER" id="PTHR22617:SF23">
    <property type="entry name" value="CHEMOTAXIS PROTEIN CHEW"/>
    <property type="match status" value="1"/>
</dbReference>
<dbReference type="PROSITE" id="PS50851">
    <property type="entry name" value="CHEW"/>
    <property type="match status" value="1"/>
</dbReference>
<dbReference type="RefSeq" id="WP_307402426.1">
    <property type="nucleotide sequence ID" value="NZ_JAUSUX010000014.1"/>
</dbReference>
<sequence length="137" mass="15257">MSSEQQLVIFELGGQEYGLPIKETREIIRLAKVSKLPGAPAHMEGIINLRGSILPVINLSRLLDLPLSDQEQDMRIIVAEHGDRKAGLIVGRVNEVGVYSEEELETPLAGDEARYIKAVINKGNRLWLLLNLEKVFS</sequence>
<dbReference type="Proteomes" id="UP001225644">
    <property type="component" value="Unassembled WGS sequence"/>
</dbReference>
<dbReference type="Gene3D" id="2.30.30.40">
    <property type="entry name" value="SH3 Domains"/>
    <property type="match status" value="1"/>
</dbReference>
<dbReference type="Pfam" id="PF01584">
    <property type="entry name" value="CheW"/>
    <property type="match status" value="1"/>
</dbReference>
<gene>
    <name evidence="2" type="ORF">J2Z49_001926</name>
</gene>
<dbReference type="Gene3D" id="2.40.50.180">
    <property type="entry name" value="CheA-289, Domain 4"/>
    <property type="match status" value="1"/>
</dbReference>
<dbReference type="InterPro" id="IPR036061">
    <property type="entry name" value="CheW-like_dom_sf"/>
</dbReference>
<reference evidence="2 3" key="1">
    <citation type="submission" date="2023-07" db="EMBL/GenBank/DDBJ databases">
        <title>Genomic Encyclopedia of Type Strains, Phase IV (KMG-IV): sequencing the most valuable type-strain genomes for metagenomic binning, comparative biology and taxonomic classification.</title>
        <authorList>
            <person name="Goeker M."/>
        </authorList>
    </citation>
    <scope>NUCLEOTIDE SEQUENCE [LARGE SCALE GENOMIC DNA]</scope>
    <source>
        <strain evidence="2 3">DSM 12396</strain>
    </source>
</reference>
<dbReference type="SMART" id="SM00260">
    <property type="entry name" value="CheW"/>
    <property type="match status" value="1"/>
</dbReference>
<accession>A0ABU0B3E6</accession>
<proteinExistence type="predicted"/>
<feature type="domain" description="CheW-like" evidence="1">
    <location>
        <begin position="4"/>
        <end position="137"/>
    </location>
</feature>
<dbReference type="EMBL" id="JAUSUX010000014">
    <property type="protein sequence ID" value="MDQ0286809.1"/>
    <property type="molecule type" value="Genomic_DNA"/>
</dbReference>
<dbReference type="InterPro" id="IPR002545">
    <property type="entry name" value="CheW-lke_dom"/>
</dbReference>
<keyword evidence="3" id="KW-1185">Reference proteome</keyword>
<evidence type="ECO:0000259" key="1">
    <source>
        <dbReference type="PROSITE" id="PS50851"/>
    </source>
</evidence>
<dbReference type="SUPFAM" id="SSF50341">
    <property type="entry name" value="CheW-like"/>
    <property type="match status" value="1"/>
</dbReference>
<dbReference type="InterPro" id="IPR039315">
    <property type="entry name" value="CheW"/>
</dbReference>
<comment type="caution">
    <text evidence="2">The sequence shown here is derived from an EMBL/GenBank/DDBJ whole genome shotgun (WGS) entry which is preliminary data.</text>
</comment>
<dbReference type="PANTHER" id="PTHR22617">
    <property type="entry name" value="CHEMOTAXIS SENSOR HISTIDINE KINASE-RELATED"/>
    <property type="match status" value="1"/>
</dbReference>
<name>A0ABU0B3E6_9FIRM</name>
<protein>
    <submittedName>
        <fullName evidence="2">Purine-binding chemotaxis protein CheW</fullName>
    </submittedName>
</protein>
<organism evidence="2 3">
    <name type="scientific">Desulfofundulus luciae</name>
    <dbReference type="NCBI Taxonomy" id="74702"/>
    <lineage>
        <taxon>Bacteria</taxon>
        <taxon>Bacillati</taxon>
        <taxon>Bacillota</taxon>
        <taxon>Clostridia</taxon>
        <taxon>Eubacteriales</taxon>
        <taxon>Peptococcaceae</taxon>
        <taxon>Desulfofundulus</taxon>
    </lineage>
</organism>
<evidence type="ECO:0000313" key="3">
    <source>
        <dbReference type="Proteomes" id="UP001225644"/>
    </source>
</evidence>
<evidence type="ECO:0000313" key="2">
    <source>
        <dbReference type="EMBL" id="MDQ0286809.1"/>
    </source>
</evidence>